<organism evidence="1 2">
    <name type="scientific">Boothiomyces macroporosus</name>
    <dbReference type="NCBI Taxonomy" id="261099"/>
    <lineage>
        <taxon>Eukaryota</taxon>
        <taxon>Fungi</taxon>
        <taxon>Fungi incertae sedis</taxon>
        <taxon>Chytridiomycota</taxon>
        <taxon>Chytridiomycota incertae sedis</taxon>
        <taxon>Chytridiomycetes</taxon>
        <taxon>Rhizophydiales</taxon>
        <taxon>Terramycetaceae</taxon>
        <taxon>Boothiomyces</taxon>
    </lineage>
</organism>
<keyword evidence="2" id="KW-1185">Reference proteome</keyword>
<name>A0AAD5UCT7_9FUNG</name>
<proteinExistence type="predicted"/>
<reference evidence="1" key="1">
    <citation type="submission" date="2020-05" db="EMBL/GenBank/DDBJ databases">
        <title>Phylogenomic resolution of chytrid fungi.</title>
        <authorList>
            <person name="Stajich J.E."/>
            <person name="Amses K."/>
            <person name="Simmons R."/>
            <person name="Seto K."/>
            <person name="Myers J."/>
            <person name="Bonds A."/>
            <person name="Quandt C.A."/>
            <person name="Barry K."/>
            <person name="Liu P."/>
            <person name="Grigoriev I."/>
            <person name="Longcore J.E."/>
            <person name="James T.Y."/>
        </authorList>
    </citation>
    <scope>NUCLEOTIDE SEQUENCE</scope>
    <source>
        <strain evidence="1">PLAUS21</strain>
    </source>
</reference>
<evidence type="ECO:0000313" key="2">
    <source>
        <dbReference type="Proteomes" id="UP001210925"/>
    </source>
</evidence>
<dbReference type="AlphaFoldDB" id="A0AAD5UCT7"/>
<sequence length="155" mass="18170">MNEFSTSFAVLVTALESVKALKETKKSPEPIRPIIHSMKRKHSFQDDPDPKHQRLTPDLSYRFAQTVNLIQPEHRSKISKRTMLHLERMAHNNPMQFQSLLNQWNSKLEELESNISMITKNISDSYDDIRIIVTRITSLIDWLVPDKEELKVFLN</sequence>
<dbReference type="EMBL" id="JADGKB010000086">
    <property type="protein sequence ID" value="KAJ3254397.1"/>
    <property type="molecule type" value="Genomic_DNA"/>
</dbReference>
<protein>
    <submittedName>
        <fullName evidence="1">Uncharacterized protein</fullName>
    </submittedName>
</protein>
<gene>
    <name evidence="1" type="ORF">HK103_007191</name>
</gene>
<comment type="caution">
    <text evidence="1">The sequence shown here is derived from an EMBL/GenBank/DDBJ whole genome shotgun (WGS) entry which is preliminary data.</text>
</comment>
<evidence type="ECO:0000313" key="1">
    <source>
        <dbReference type="EMBL" id="KAJ3254397.1"/>
    </source>
</evidence>
<accession>A0AAD5UCT7</accession>
<dbReference type="Proteomes" id="UP001210925">
    <property type="component" value="Unassembled WGS sequence"/>
</dbReference>